<dbReference type="AlphaFoldDB" id="A0A412G4B3"/>
<dbReference type="EMBL" id="QRUP01000004">
    <property type="protein sequence ID" value="RGR75498.1"/>
    <property type="molecule type" value="Genomic_DNA"/>
</dbReference>
<dbReference type="Proteomes" id="UP000284178">
    <property type="component" value="Unassembled WGS sequence"/>
</dbReference>
<name>A0A412G4B3_9FIRM</name>
<protein>
    <submittedName>
        <fullName evidence="1">Uncharacterized protein</fullName>
    </submittedName>
</protein>
<accession>A0A412G4B3</accession>
<proteinExistence type="predicted"/>
<comment type="caution">
    <text evidence="1">The sequence shown here is derived from an EMBL/GenBank/DDBJ whole genome shotgun (WGS) entry which is preliminary data.</text>
</comment>
<evidence type="ECO:0000313" key="1">
    <source>
        <dbReference type="EMBL" id="RGR75498.1"/>
    </source>
</evidence>
<organism evidence="1 2">
    <name type="scientific">Holdemania filiformis</name>
    <dbReference type="NCBI Taxonomy" id="61171"/>
    <lineage>
        <taxon>Bacteria</taxon>
        <taxon>Bacillati</taxon>
        <taxon>Bacillota</taxon>
        <taxon>Erysipelotrichia</taxon>
        <taxon>Erysipelotrichales</taxon>
        <taxon>Erysipelotrichaceae</taxon>
        <taxon>Holdemania</taxon>
    </lineage>
</organism>
<gene>
    <name evidence="1" type="ORF">DWY25_04485</name>
</gene>
<evidence type="ECO:0000313" key="2">
    <source>
        <dbReference type="Proteomes" id="UP000284178"/>
    </source>
</evidence>
<reference evidence="1 2" key="1">
    <citation type="submission" date="2018-08" db="EMBL/GenBank/DDBJ databases">
        <title>A genome reference for cultivated species of the human gut microbiota.</title>
        <authorList>
            <person name="Zou Y."/>
            <person name="Xue W."/>
            <person name="Luo G."/>
        </authorList>
    </citation>
    <scope>NUCLEOTIDE SEQUENCE [LARGE SCALE GENOMIC DNA]</scope>
    <source>
        <strain evidence="1 2">AF24-29</strain>
    </source>
</reference>
<dbReference type="GeneID" id="83014660"/>
<sequence>MSFIKINGDIDGIRETTYEEAKISYDNGKTVYTLNFDGKKDSDSFIAVRKSDGVSLYKSATQSYFVAEDDLLIVSRHENLIKLYRSLGIQAPAKSFIRPVEATNKIVFGELPFYIIPNCTAFYHAQFDHNPKTIDDLSAEELRGKLRSIKKYVCQSDDANIGEEAWR</sequence>
<dbReference type="RefSeq" id="WP_117894229.1">
    <property type="nucleotide sequence ID" value="NZ_CABJCV010000004.1"/>
</dbReference>
<keyword evidence="2" id="KW-1185">Reference proteome</keyword>